<dbReference type="InterPro" id="IPR007069">
    <property type="entry name" value="Transposase_32"/>
</dbReference>
<dbReference type="AlphaFoldDB" id="A0A935PYD1"/>
<gene>
    <name evidence="2" type="ORF">IPJ27_07220</name>
</gene>
<evidence type="ECO:0000259" key="1">
    <source>
        <dbReference type="Pfam" id="PF04986"/>
    </source>
</evidence>
<dbReference type="PANTHER" id="PTHR37023">
    <property type="entry name" value="TRANSPOSASE"/>
    <property type="match status" value="1"/>
</dbReference>
<comment type="caution">
    <text evidence="2">The sequence shown here is derived from an EMBL/GenBank/DDBJ whole genome shotgun (WGS) entry which is preliminary data.</text>
</comment>
<name>A0A935PYD1_9PROT</name>
<reference evidence="2 3" key="1">
    <citation type="submission" date="2020-10" db="EMBL/GenBank/DDBJ databases">
        <title>Connecting structure to function with the recovery of over 1000 high-quality activated sludge metagenome-assembled genomes encoding full-length rRNA genes using long-read sequencing.</title>
        <authorList>
            <person name="Singleton C.M."/>
            <person name="Petriglieri F."/>
            <person name="Kristensen J.M."/>
            <person name="Kirkegaard R.H."/>
            <person name="Michaelsen T.Y."/>
            <person name="Andersen M.H."/>
            <person name="Karst S.M."/>
            <person name="Dueholm M.S."/>
            <person name="Nielsen P.H."/>
            <person name="Albertsen M."/>
        </authorList>
    </citation>
    <scope>NUCLEOTIDE SEQUENCE [LARGE SCALE GENOMIC DNA]</scope>
    <source>
        <strain evidence="2">EsbW_18-Q3-R4-48_BATAC.285</strain>
    </source>
</reference>
<sequence>MVAKQPPAARSRSSNTWVAIPIRVAISNERLVRIDETTVRFRVRATPGKRVLSVSAEEFIDRFLLHVLPSGFKRIRHYGLLAPAAKATKLSLARQALSVPEPDPVITATVEDFLQRVGRGEWARCTHCHEGRFVPTAAIPPLRQATPQSASVSRTPMKTASAWRVPFPCALWQFRPPGDASSAACRRHGCRAALGLPERPVRSCHALANSRKPARLPLAKPSNPCPRLDPRRGTLIPISTAVEALQSNEVYLPRIRQRLGRVLSARPINAIR</sequence>
<proteinExistence type="predicted"/>
<organism evidence="2 3">
    <name type="scientific">Candidatus Accumulibacter proximus</name>
    <dbReference type="NCBI Taxonomy" id="2954385"/>
    <lineage>
        <taxon>Bacteria</taxon>
        <taxon>Pseudomonadati</taxon>
        <taxon>Pseudomonadota</taxon>
        <taxon>Betaproteobacteria</taxon>
        <taxon>Candidatus Accumulibacter</taxon>
    </lineage>
</organism>
<dbReference type="GO" id="GO:0003677">
    <property type="term" value="F:DNA binding"/>
    <property type="evidence" value="ECO:0007669"/>
    <property type="project" value="InterPro"/>
</dbReference>
<dbReference type="EMBL" id="JADJMH010000005">
    <property type="protein sequence ID" value="MBK7674567.1"/>
    <property type="molecule type" value="Genomic_DNA"/>
</dbReference>
<protein>
    <submittedName>
        <fullName evidence="2">Transposase</fullName>
    </submittedName>
</protein>
<dbReference type="GO" id="GO:0004803">
    <property type="term" value="F:transposase activity"/>
    <property type="evidence" value="ECO:0007669"/>
    <property type="project" value="InterPro"/>
</dbReference>
<accession>A0A935PYD1</accession>
<dbReference type="Pfam" id="PF04986">
    <property type="entry name" value="Y2_Tnp"/>
    <property type="match status" value="1"/>
</dbReference>
<dbReference type="PANTHER" id="PTHR37023:SF1">
    <property type="entry name" value="ISSOD25 TRANSPOSASE TNPA_ISSOD25"/>
    <property type="match status" value="1"/>
</dbReference>
<feature type="domain" description="Transposase IS801/IS1294" evidence="1">
    <location>
        <begin position="23"/>
        <end position="85"/>
    </location>
</feature>
<dbReference type="GO" id="GO:0006313">
    <property type="term" value="P:DNA transposition"/>
    <property type="evidence" value="ECO:0007669"/>
    <property type="project" value="InterPro"/>
</dbReference>
<evidence type="ECO:0000313" key="2">
    <source>
        <dbReference type="EMBL" id="MBK7674567.1"/>
    </source>
</evidence>
<dbReference type="Proteomes" id="UP000697998">
    <property type="component" value="Unassembled WGS sequence"/>
</dbReference>
<evidence type="ECO:0000313" key="3">
    <source>
        <dbReference type="Proteomes" id="UP000697998"/>
    </source>
</evidence>